<dbReference type="EMBL" id="JALJOV010000814">
    <property type="protein sequence ID" value="KAK9861102.1"/>
    <property type="molecule type" value="Genomic_DNA"/>
</dbReference>
<organism evidence="2 3">
    <name type="scientific">Apatococcus fuscideae</name>
    <dbReference type="NCBI Taxonomy" id="2026836"/>
    <lineage>
        <taxon>Eukaryota</taxon>
        <taxon>Viridiplantae</taxon>
        <taxon>Chlorophyta</taxon>
        <taxon>core chlorophytes</taxon>
        <taxon>Trebouxiophyceae</taxon>
        <taxon>Chlorellales</taxon>
        <taxon>Chlorellaceae</taxon>
        <taxon>Apatococcus</taxon>
    </lineage>
</organism>
<feature type="compositionally biased region" description="Low complexity" evidence="1">
    <location>
        <begin position="24"/>
        <end position="46"/>
    </location>
</feature>
<sequence>MDIPKPPGSTGKQTGASSGADNPSGTNDAAASTAAGSGPPKAASDSTIKRLITRGTTKKPEIDIVEQGEKRMADKKVARGVRLQKEDDDRPHMKLSSLLAKGVQGCHCSGHVGIAASPSAAVLP</sequence>
<proteinExistence type="predicted"/>
<comment type="caution">
    <text evidence="2">The sequence shown here is derived from an EMBL/GenBank/DDBJ whole genome shotgun (WGS) entry which is preliminary data.</text>
</comment>
<reference evidence="2 3" key="1">
    <citation type="journal article" date="2024" name="Nat. Commun.">
        <title>Phylogenomics reveals the evolutionary origins of lichenization in chlorophyte algae.</title>
        <authorList>
            <person name="Puginier C."/>
            <person name="Libourel C."/>
            <person name="Otte J."/>
            <person name="Skaloud P."/>
            <person name="Haon M."/>
            <person name="Grisel S."/>
            <person name="Petersen M."/>
            <person name="Berrin J.G."/>
            <person name="Delaux P.M."/>
            <person name="Dal Grande F."/>
            <person name="Keller J."/>
        </authorList>
    </citation>
    <scope>NUCLEOTIDE SEQUENCE [LARGE SCALE GENOMIC DNA]</scope>
    <source>
        <strain evidence="2 3">SAG 2523</strain>
    </source>
</reference>
<feature type="region of interest" description="Disordered" evidence="1">
    <location>
        <begin position="73"/>
        <end position="92"/>
    </location>
</feature>
<evidence type="ECO:0000313" key="2">
    <source>
        <dbReference type="EMBL" id="KAK9861102.1"/>
    </source>
</evidence>
<name>A0AAW1SV08_9CHLO</name>
<gene>
    <name evidence="2" type="ORF">WJX84_005561</name>
</gene>
<evidence type="ECO:0000313" key="3">
    <source>
        <dbReference type="Proteomes" id="UP001485043"/>
    </source>
</evidence>
<dbReference type="Proteomes" id="UP001485043">
    <property type="component" value="Unassembled WGS sequence"/>
</dbReference>
<dbReference type="AlphaFoldDB" id="A0AAW1SV08"/>
<feature type="region of interest" description="Disordered" evidence="1">
    <location>
        <begin position="1"/>
        <end position="60"/>
    </location>
</feature>
<accession>A0AAW1SV08</accession>
<evidence type="ECO:0008006" key="4">
    <source>
        <dbReference type="Google" id="ProtNLM"/>
    </source>
</evidence>
<keyword evidence="3" id="KW-1185">Reference proteome</keyword>
<feature type="compositionally biased region" description="Polar residues" evidence="1">
    <location>
        <begin position="10"/>
        <end position="23"/>
    </location>
</feature>
<evidence type="ECO:0000256" key="1">
    <source>
        <dbReference type="SAM" id="MobiDB-lite"/>
    </source>
</evidence>
<protein>
    <recommendedName>
        <fullName evidence="4">WH2 domain-containing protein</fullName>
    </recommendedName>
</protein>